<comment type="caution">
    <text evidence="2">The sequence shown here is derived from an EMBL/GenBank/DDBJ whole genome shotgun (WGS) entry which is preliminary data.</text>
</comment>
<evidence type="ECO:0000313" key="2">
    <source>
        <dbReference type="EMBL" id="KAL0329070.1"/>
    </source>
</evidence>
<dbReference type="PANTHER" id="PTHR11439">
    <property type="entry name" value="GAG-POL-RELATED RETROTRANSPOSON"/>
    <property type="match status" value="1"/>
</dbReference>
<name>A0AAW2MC42_SESRA</name>
<feature type="non-terminal residue" evidence="2">
    <location>
        <position position="1"/>
    </location>
</feature>
<dbReference type="AlphaFoldDB" id="A0AAW2MC42"/>
<evidence type="ECO:0000259" key="1">
    <source>
        <dbReference type="Pfam" id="PF07727"/>
    </source>
</evidence>
<dbReference type="InterPro" id="IPR043502">
    <property type="entry name" value="DNA/RNA_pol_sf"/>
</dbReference>
<dbReference type="EMBL" id="JACGWJ010000022">
    <property type="protein sequence ID" value="KAL0329070.1"/>
    <property type="molecule type" value="Genomic_DNA"/>
</dbReference>
<dbReference type="Pfam" id="PF07727">
    <property type="entry name" value="RVT_2"/>
    <property type="match status" value="1"/>
</dbReference>
<proteinExistence type="predicted"/>
<protein>
    <submittedName>
        <fullName evidence="2">Retrovirus-related Pol polyprotein from transposon RE1</fullName>
    </submittedName>
</protein>
<reference evidence="2" key="2">
    <citation type="journal article" date="2024" name="Plant">
        <title>Genomic evolution and insights into agronomic trait innovations of Sesamum species.</title>
        <authorList>
            <person name="Miao H."/>
            <person name="Wang L."/>
            <person name="Qu L."/>
            <person name="Liu H."/>
            <person name="Sun Y."/>
            <person name="Le M."/>
            <person name="Wang Q."/>
            <person name="Wei S."/>
            <person name="Zheng Y."/>
            <person name="Lin W."/>
            <person name="Duan Y."/>
            <person name="Cao H."/>
            <person name="Xiong S."/>
            <person name="Wang X."/>
            <person name="Wei L."/>
            <person name="Li C."/>
            <person name="Ma Q."/>
            <person name="Ju M."/>
            <person name="Zhao R."/>
            <person name="Li G."/>
            <person name="Mu C."/>
            <person name="Tian Q."/>
            <person name="Mei H."/>
            <person name="Zhang T."/>
            <person name="Gao T."/>
            <person name="Zhang H."/>
        </authorList>
    </citation>
    <scope>NUCLEOTIDE SEQUENCE</scope>
    <source>
        <strain evidence="2">G02</strain>
    </source>
</reference>
<reference evidence="2" key="1">
    <citation type="submission" date="2020-06" db="EMBL/GenBank/DDBJ databases">
        <authorList>
            <person name="Li T."/>
            <person name="Hu X."/>
            <person name="Zhang T."/>
            <person name="Song X."/>
            <person name="Zhang H."/>
            <person name="Dai N."/>
            <person name="Sheng W."/>
            <person name="Hou X."/>
            <person name="Wei L."/>
        </authorList>
    </citation>
    <scope>NUCLEOTIDE SEQUENCE</scope>
    <source>
        <strain evidence="2">G02</strain>
        <tissue evidence="2">Leaf</tissue>
    </source>
</reference>
<dbReference type="SUPFAM" id="SSF56672">
    <property type="entry name" value="DNA/RNA polymerases"/>
    <property type="match status" value="1"/>
</dbReference>
<sequence>QSYVDYSLFTYERKDVSLHVLIYVDDLIIVGNNPTTLSKFKAYLSRCYHMKDLGLLKHFLGIEIAQGPDGLFSTQRKYTLDILSKVGFLGAKPADFPIEQNHNLSLDDGPLFDDPTRYRSLIGRLIYLTITRPKLCYVVHILA</sequence>
<feature type="domain" description="Reverse transcriptase Ty1/copia-type" evidence="1">
    <location>
        <begin position="9"/>
        <end position="99"/>
    </location>
</feature>
<dbReference type="InterPro" id="IPR013103">
    <property type="entry name" value="RVT_2"/>
</dbReference>
<dbReference type="PANTHER" id="PTHR11439:SF470">
    <property type="entry name" value="CYSTEINE-RICH RLK (RECEPTOR-LIKE PROTEIN KINASE) 8"/>
    <property type="match status" value="1"/>
</dbReference>
<organism evidence="2">
    <name type="scientific">Sesamum radiatum</name>
    <name type="common">Black benniseed</name>
    <dbReference type="NCBI Taxonomy" id="300843"/>
    <lineage>
        <taxon>Eukaryota</taxon>
        <taxon>Viridiplantae</taxon>
        <taxon>Streptophyta</taxon>
        <taxon>Embryophyta</taxon>
        <taxon>Tracheophyta</taxon>
        <taxon>Spermatophyta</taxon>
        <taxon>Magnoliopsida</taxon>
        <taxon>eudicotyledons</taxon>
        <taxon>Gunneridae</taxon>
        <taxon>Pentapetalae</taxon>
        <taxon>asterids</taxon>
        <taxon>lamiids</taxon>
        <taxon>Lamiales</taxon>
        <taxon>Pedaliaceae</taxon>
        <taxon>Sesamum</taxon>
    </lineage>
</organism>
<gene>
    <name evidence="2" type="ORF">Sradi_4893700</name>
</gene>
<accession>A0AAW2MC42</accession>